<keyword evidence="6" id="KW-0547">Nucleotide-binding</keyword>
<keyword evidence="7" id="KW-0378">Hydrolase</keyword>
<dbReference type="SUPFAM" id="SSF52540">
    <property type="entry name" value="P-loop containing nucleoside triphosphate hydrolases"/>
    <property type="match status" value="1"/>
</dbReference>
<keyword evidence="13 15" id="KW-0472">Membrane</keyword>
<evidence type="ECO:0000256" key="2">
    <source>
        <dbReference type="ARBA" id="ARBA00022448"/>
    </source>
</evidence>
<keyword evidence="2" id="KW-0813">Transport</keyword>
<keyword evidence="9" id="KW-0067">ATP-binding</keyword>
<evidence type="ECO:0000259" key="16">
    <source>
        <dbReference type="PROSITE" id="PS50893"/>
    </source>
</evidence>
<keyword evidence="12 15" id="KW-1133">Transmembrane helix</keyword>
<evidence type="ECO:0000256" key="9">
    <source>
        <dbReference type="ARBA" id="ARBA00022840"/>
    </source>
</evidence>
<keyword evidence="10" id="KW-0653">Protein transport</keyword>
<evidence type="ECO:0000256" key="11">
    <source>
        <dbReference type="ARBA" id="ARBA00022967"/>
    </source>
</evidence>
<evidence type="ECO:0000313" key="19">
    <source>
        <dbReference type="EMBL" id="MEY8537029.1"/>
    </source>
</evidence>
<feature type="transmembrane region" description="Helical" evidence="15">
    <location>
        <begin position="200"/>
        <end position="218"/>
    </location>
</feature>
<dbReference type="CDD" id="cd02418">
    <property type="entry name" value="Peptidase_C39B"/>
    <property type="match status" value="1"/>
</dbReference>
<feature type="transmembrane region" description="Helical" evidence="15">
    <location>
        <begin position="278"/>
        <end position="300"/>
    </location>
</feature>
<comment type="subcellular location">
    <subcellularLocation>
        <location evidence="1">Cell membrane</location>
        <topology evidence="1">Multi-pass membrane protein</topology>
    </subcellularLocation>
</comment>
<dbReference type="InterPro" id="IPR027417">
    <property type="entry name" value="P-loop_NTPase"/>
</dbReference>
<dbReference type="InterPro" id="IPR005897">
    <property type="entry name" value="Pept_C39_ABC_bacteriocin"/>
</dbReference>
<evidence type="ECO:0000256" key="6">
    <source>
        <dbReference type="ARBA" id="ARBA00022741"/>
    </source>
</evidence>
<dbReference type="SUPFAM" id="SSF90123">
    <property type="entry name" value="ABC transporter transmembrane region"/>
    <property type="match status" value="1"/>
</dbReference>
<name>A0ABV4D5R8_9LACT</name>
<dbReference type="Gene3D" id="3.40.50.300">
    <property type="entry name" value="P-loop containing nucleotide triphosphate hydrolases"/>
    <property type="match status" value="1"/>
</dbReference>
<dbReference type="CDD" id="cd18570">
    <property type="entry name" value="ABC_6TM_PCAT1_LagD_like"/>
    <property type="match status" value="1"/>
</dbReference>
<dbReference type="NCBIfam" id="TIGR01193">
    <property type="entry name" value="bacteriocin_ABC"/>
    <property type="match status" value="1"/>
</dbReference>
<dbReference type="PROSITE" id="PS50990">
    <property type="entry name" value="PEPTIDASE_C39"/>
    <property type="match status" value="1"/>
</dbReference>
<reference evidence="19 20" key="1">
    <citation type="submission" date="2024-03" db="EMBL/GenBank/DDBJ databases">
        <title>Mouse gut bacterial collection (mGBC) of GemPharmatech.</title>
        <authorList>
            <person name="He Y."/>
            <person name="Dong L."/>
            <person name="Wu D."/>
            <person name="Gao X."/>
            <person name="Lin Z."/>
        </authorList>
    </citation>
    <scope>NUCLEOTIDE SEQUENCE [LARGE SCALE GENOMIC DNA]</scope>
    <source>
        <strain evidence="19 20">20-218</strain>
    </source>
</reference>
<dbReference type="InterPro" id="IPR036640">
    <property type="entry name" value="ABC1_TM_sf"/>
</dbReference>
<feature type="domain" description="ABC transporter" evidence="16">
    <location>
        <begin position="482"/>
        <end position="715"/>
    </location>
</feature>
<keyword evidence="11" id="KW-1278">Translocase</keyword>
<evidence type="ECO:0000256" key="14">
    <source>
        <dbReference type="ARBA" id="ARBA00043264"/>
    </source>
</evidence>
<accession>A0ABV4D5R8</accession>
<evidence type="ECO:0000256" key="4">
    <source>
        <dbReference type="ARBA" id="ARBA00022670"/>
    </source>
</evidence>
<dbReference type="PROSITE" id="PS50929">
    <property type="entry name" value="ABC_TM1F"/>
    <property type="match status" value="1"/>
</dbReference>
<feature type="transmembrane region" description="Helical" evidence="15">
    <location>
        <begin position="167"/>
        <end position="188"/>
    </location>
</feature>
<evidence type="ECO:0000256" key="7">
    <source>
        <dbReference type="ARBA" id="ARBA00022801"/>
    </source>
</evidence>
<dbReference type="SMART" id="SM00382">
    <property type="entry name" value="AAA"/>
    <property type="match status" value="1"/>
</dbReference>
<evidence type="ECO:0000256" key="12">
    <source>
        <dbReference type="ARBA" id="ARBA00022989"/>
    </source>
</evidence>
<dbReference type="Gene3D" id="3.90.70.10">
    <property type="entry name" value="Cysteine proteinases"/>
    <property type="match status" value="1"/>
</dbReference>
<evidence type="ECO:0000256" key="15">
    <source>
        <dbReference type="SAM" id="Phobius"/>
    </source>
</evidence>
<evidence type="ECO:0000256" key="1">
    <source>
        <dbReference type="ARBA" id="ARBA00004651"/>
    </source>
</evidence>
<keyword evidence="8" id="KW-0788">Thiol protease</keyword>
<dbReference type="InterPro" id="IPR003593">
    <property type="entry name" value="AAA+_ATPase"/>
</dbReference>
<dbReference type="PROSITE" id="PS50893">
    <property type="entry name" value="ABC_TRANSPORTER_2"/>
    <property type="match status" value="1"/>
</dbReference>
<feature type="domain" description="Peptidase C39" evidence="18">
    <location>
        <begin position="11"/>
        <end position="138"/>
    </location>
</feature>
<dbReference type="Gene3D" id="1.20.1560.10">
    <property type="entry name" value="ABC transporter type 1, transmembrane domain"/>
    <property type="match status" value="1"/>
</dbReference>
<dbReference type="Proteomes" id="UP001565242">
    <property type="component" value="Unassembled WGS sequence"/>
</dbReference>
<feature type="transmembrane region" description="Helical" evidence="15">
    <location>
        <begin position="307"/>
        <end position="329"/>
    </location>
</feature>
<evidence type="ECO:0000313" key="20">
    <source>
        <dbReference type="Proteomes" id="UP001565242"/>
    </source>
</evidence>
<proteinExistence type="predicted"/>
<keyword evidence="20" id="KW-1185">Reference proteome</keyword>
<feature type="domain" description="ABC transmembrane type-1" evidence="17">
    <location>
        <begin position="171"/>
        <end position="450"/>
    </location>
</feature>
<comment type="caution">
    <text evidence="19">The sequence shown here is derived from an EMBL/GenBank/DDBJ whole genome shotgun (WGS) entry which is preliminary data.</text>
</comment>
<evidence type="ECO:0000256" key="3">
    <source>
        <dbReference type="ARBA" id="ARBA00022475"/>
    </source>
</evidence>
<keyword evidence="3" id="KW-1003">Cell membrane</keyword>
<evidence type="ECO:0000256" key="5">
    <source>
        <dbReference type="ARBA" id="ARBA00022692"/>
    </source>
</evidence>
<dbReference type="InterPro" id="IPR005074">
    <property type="entry name" value="Peptidase_C39"/>
</dbReference>
<dbReference type="InterPro" id="IPR039421">
    <property type="entry name" value="Type_1_exporter"/>
</dbReference>
<evidence type="ECO:0000259" key="18">
    <source>
        <dbReference type="PROSITE" id="PS50990"/>
    </source>
</evidence>
<dbReference type="Pfam" id="PF03412">
    <property type="entry name" value="Peptidase_C39"/>
    <property type="match status" value="1"/>
</dbReference>
<dbReference type="RefSeq" id="WP_369917609.1">
    <property type="nucleotide sequence ID" value="NZ_JBCLSQ010000002.1"/>
</dbReference>
<keyword evidence="4" id="KW-0645">Protease</keyword>
<dbReference type="EMBL" id="JBCLSQ010000002">
    <property type="protein sequence ID" value="MEY8537029.1"/>
    <property type="molecule type" value="Genomic_DNA"/>
</dbReference>
<evidence type="ECO:0000256" key="8">
    <source>
        <dbReference type="ARBA" id="ARBA00022807"/>
    </source>
</evidence>
<gene>
    <name evidence="19" type="ORF">AALM99_01040</name>
</gene>
<dbReference type="Pfam" id="PF00664">
    <property type="entry name" value="ABC_membrane"/>
    <property type="match status" value="1"/>
</dbReference>
<dbReference type="InterPro" id="IPR011527">
    <property type="entry name" value="ABC1_TM_dom"/>
</dbReference>
<organism evidence="19 20">
    <name type="scientific">Lactococcus muris</name>
    <dbReference type="NCBI Taxonomy" id="2941330"/>
    <lineage>
        <taxon>Bacteria</taxon>
        <taxon>Bacillati</taxon>
        <taxon>Bacillota</taxon>
        <taxon>Bacilli</taxon>
        <taxon>Lactobacillales</taxon>
        <taxon>Streptococcaceae</taxon>
        <taxon>Lactococcus</taxon>
    </lineage>
</organism>
<dbReference type="InterPro" id="IPR017871">
    <property type="entry name" value="ABC_transporter-like_CS"/>
</dbReference>
<sequence length="715" mass="80823">MRFKKKYYTAQVDERDCGCAVLSMILKTYGTEQSLASLRLLARTTMEGTSALGIKKAAEHLGFSVQALRADHTLFDMKEISYPFIVHVIKEQKYPHYYVVKHSNKKYITIADPDPTVKIKKMSWEQFYSEWTGVALFIAPQPDYKPIKEKSESLLSFIPIIVRQKSLIFQIIVASLLVTLINIIGSYYLQNIIDEYVPNAMIQTLGIISLGLIAMYIIQQLLSFAQTFLLTILGQRLAIDVILSYIRHVFQLPMSFFSTRRTGEITSRFSDANSIIDALASTILSLFLDVTIVLMTGLILGLQNMKLFLLVLFSIPLYTLIIFVFVPVFERQNNAVMQANAVLNSSIIEDINGIETIKSLGSEEVRYQKIDREFADYMKKSFSQQKSEAYQAALKSGLQLILNVLILWYGAALVMNQKITLGQLITFNALLSYFMNPLSNIINLQTKLQAARVANHRLNEVYLVESEFDTKKTELMLSHFDIKLENISYHYGFGRDILSNISLTIKENEKITLVGMSGSGKSTLVKLLVNFFEPAQGLVQLGGVDVQQLDKHQLRKLVNYLPQQPYIFTGTVLENLTLGIEGEITQEALFRAVETAEIRTDIEQMQLGYQTELSSDATTLSGGQKQRIALARALLSPAKVLILDEATSNLDMITEKEILKNLFKLNKTIIFIAHRLSIAEKSDRIIVIEQGKIIEEGNHLELLSKGGFYAQLYNQ</sequence>
<evidence type="ECO:0000259" key="17">
    <source>
        <dbReference type="PROSITE" id="PS50929"/>
    </source>
</evidence>
<keyword evidence="14" id="KW-0080">Bacteriocin transport</keyword>
<dbReference type="PANTHER" id="PTHR24221:SF654">
    <property type="entry name" value="ATP-BINDING CASSETTE SUB-FAMILY B MEMBER 6"/>
    <property type="match status" value="1"/>
</dbReference>
<keyword evidence="5 15" id="KW-0812">Transmembrane</keyword>
<evidence type="ECO:0000256" key="13">
    <source>
        <dbReference type="ARBA" id="ARBA00023136"/>
    </source>
</evidence>
<dbReference type="PROSITE" id="PS00211">
    <property type="entry name" value="ABC_TRANSPORTER_1"/>
    <property type="match status" value="1"/>
</dbReference>
<evidence type="ECO:0000256" key="10">
    <source>
        <dbReference type="ARBA" id="ARBA00022927"/>
    </source>
</evidence>
<dbReference type="Pfam" id="PF00005">
    <property type="entry name" value="ABC_tran"/>
    <property type="match status" value="1"/>
</dbReference>
<dbReference type="InterPro" id="IPR003439">
    <property type="entry name" value="ABC_transporter-like_ATP-bd"/>
</dbReference>
<dbReference type="PANTHER" id="PTHR24221">
    <property type="entry name" value="ATP-BINDING CASSETTE SUB-FAMILY B"/>
    <property type="match status" value="1"/>
</dbReference>
<protein>
    <submittedName>
        <fullName evidence="19">Peptide cleavage/export ABC transporter</fullName>
    </submittedName>
</protein>